<name>A0AAF0ECN0_9BASI</name>
<accession>A0AAF0ECN0</accession>
<reference evidence="2" key="1">
    <citation type="submission" date="2023-03" db="EMBL/GenBank/DDBJ databases">
        <title>Mating type loci evolution in Malassezia.</title>
        <authorList>
            <person name="Coelho M.A."/>
        </authorList>
    </citation>
    <scope>NUCLEOTIDE SEQUENCE</scope>
    <source>
        <strain evidence="2">CBS 12830</strain>
    </source>
</reference>
<dbReference type="EMBL" id="CP119901">
    <property type="protein sequence ID" value="WFD22100.1"/>
    <property type="molecule type" value="Genomic_DNA"/>
</dbReference>
<dbReference type="SUPFAM" id="SSF48452">
    <property type="entry name" value="TPR-like"/>
    <property type="match status" value="1"/>
</dbReference>
<dbReference type="Gene3D" id="1.25.40.10">
    <property type="entry name" value="Tetratricopeptide repeat domain"/>
    <property type="match status" value="1"/>
</dbReference>
<sequence length="571" mass="63275">MSTPSRAQSPGTPMSMLPMPVASRAPRSRRARALDTAASLLARLDQHEAALYAPVTDMTSAKRLYYHQQQYVQELTRSAMNAGAQLIELLQREARQAHARQLPQMHSILLRLGSRTIDAPLTALAAWRDNEARHPHRAVRRAAPTDEPVHIRMMADDMLDRALTETYATVGAVWECATELRVRRACAKWLAHLAQRYVMALDAGLSMHDSWWPLEREAWRITAANWFSRTALDEPEQAYAYLGLAAVHRAEPLAALYFLCKSLQTVHPTPNAHEALHAWAMERTEGGTDPKSAVVQALAQLILRNEDEVPFNEPLALDLLETEWAELGVCITGALLEFGHPHATLEARILAAHGTPSHARVDASQCVQTLETFLQDAQAFCTPPLAPCDVLRLCEARGLSAPLCHAIHLYLLLLQTALAELASTPAPGVFVMLTLSFLQVLTLRTHIPAVDALCYVWKAALPWDQLMTYVRREAVLDGTPSAEAQWRLALAHSPDDWYFRGLSWPTWAPAVSALGSECETDMLAHRRATALRARTRPDATPTLMEGRHARTTLVVALLHAQLANYDASSLA</sequence>
<keyword evidence="3" id="KW-1185">Reference proteome</keyword>
<dbReference type="Proteomes" id="UP001214415">
    <property type="component" value="Chromosome 2"/>
</dbReference>
<proteinExistence type="predicted"/>
<protein>
    <submittedName>
        <fullName evidence="2">Uncharacterized protein</fullName>
    </submittedName>
</protein>
<dbReference type="AlphaFoldDB" id="A0AAF0ECN0"/>
<evidence type="ECO:0000313" key="2">
    <source>
        <dbReference type="EMBL" id="WFD22100.1"/>
    </source>
</evidence>
<evidence type="ECO:0000256" key="1">
    <source>
        <dbReference type="SAM" id="MobiDB-lite"/>
    </source>
</evidence>
<gene>
    <name evidence="2" type="ORF">MEQU1_000762</name>
</gene>
<evidence type="ECO:0000313" key="3">
    <source>
        <dbReference type="Proteomes" id="UP001214415"/>
    </source>
</evidence>
<feature type="compositionally biased region" description="Polar residues" evidence="1">
    <location>
        <begin position="1"/>
        <end position="12"/>
    </location>
</feature>
<dbReference type="InterPro" id="IPR011990">
    <property type="entry name" value="TPR-like_helical_dom_sf"/>
</dbReference>
<organism evidence="2 3">
    <name type="scientific">Malassezia equina</name>
    <dbReference type="NCBI Taxonomy" id="1381935"/>
    <lineage>
        <taxon>Eukaryota</taxon>
        <taxon>Fungi</taxon>
        <taxon>Dikarya</taxon>
        <taxon>Basidiomycota</taxon>
        <taxon>Ustilaginomycotina</taxon>
        <taxon>Malasseziomycetes</taxon>
        <taxon>Malasseziales</taxon>
        <taxon>Malasseziaceae</taxon>
        <taxon>Malassezia</taxon>
    </lineage>
</organism>
<feature type="region of interest" description="Disordered" evidence="1">
    <location>
        <begin position="1"/>
        <end position="28"/>
    </location>
</feature>